<evidence type="ECO:0000313" key="10">
    <source>
        <dbReference type="Ensembl" id="ENSANIP00000018728.1"/>
    </source>
</evidence>
<keyword evidence="3 6" id="KW-1015">Disulfide bond</keyword>
<keyword evidence="5 8" id="KW-0106">Calcium</keyword>
<dbReference type="SUPFAM" id="SSF48619">
    <property type="entry name" value="Phospholipase A2, PLA2"/>
    <property type="match status" value="1"/>
</dbReference>
<dbReference type="FunFam" id="1.20.90.10:FF:000001">
    <property type="entry name" value="Basic phospholipase A2 homolog"/>
    <property type="match status" value="1"/>
</dbReference>
<dbReference type="GO" id="GO:0016042">
    <property type="term" value="P:lipid catabolic process"/>
    <property type="evidence" value="ECO:0007669"/>
    <property type="project" value="InterPro"/>
</dbReference>
<keyword evidence="2 8" id="KW-0964">Secreted</keyword>
<evidence type="ECO:0000256" key="5">
    <source>
        <dbReference type="PIRSR" id="PIRSR601211-2"/>
    </source>
</evidence>
<feature type="disulfide bond" evidence="6">
    <location>
        <begin position="83"/>
        <end position="121"/>
    </location>
</feature>
<dbReference type="GO" id="GO:0005543">
    <property type="term" value="F:phospholipid binding"/>
    <property type="evidence" value="ECO:0007669"/>
    <property type="project" value="TreeGrafter"/>
</dbReference>
<keyword evidence="8" id="KW-0443">Lipid metabolism</keyword>
<dbReference type="GO" id="GO:0042130">
    <property type="term" value="P:negative regulation of T cell proliferation"/>
    <property type="evidence" value="ECO:0007669"/>
    <property type="project" value="TreeGrafter"/>
</dbReference>
<evidence type="ECO:0000256" key="4">
    <source>
        <dbReference type="PIRSR" id="PIRSR601211-1"/>
    </source>
</evidence>
<dbReference type="PROSITE" id="PS00118">
    <property type="entry name" value="PA2_HIS"/>
    <property type="match status" value="1"/>
</dbReference>
<dbReference type="InterPro" id="IPR001211">
    <property type="entry name" value="PLA2"/>
</dbReference>
<comment type="similarity">
    <text evidence="7">Belongs to the phospholipase A2 family.</text>
</comment>
<dbReference type="InterPro" id="IPR036444">
    <property type="entry name" value="PLipase_A2_dom_sf"/>
</dbReference>
<dbReference type="InterPro" id="IPR033113">
    <property type="entry name" value="PLA2_histidine"/>
</dbReference>
<dbReference type="GO" id="GO:0005576">
    <property type="term" value="C:extracellular region"/>
    <property type="evidence" value="ECO:0007669"/>
    <property type="project" value="UniProtKB-SubCell"/>
</dbReference>
<feature type="active site" evidence="4">
    <location>
        <position position="122"/>
    </location>
</feature>
<dbReference type="Gene3D" id="1.20.90.10">
    <property type="entry name" value="Phospholipase A2 domain"/>
    <property type="match status" value="1"/>
</dbReference>
<comment type="subcellular location">
    <subcellularLocation>
        <location evidence="1 8">Secreted</location>
    </subcellularLocation>
</comment>
<feature type="disulfide bond" evidence="6">
    <location>
        <begin position="92"/>
        <end position="114"/>
    </location>
</feature>
<feature type="active site" evidence="4">
    <location>
        <position position="80"/>
    </location>
</feature>
<evidence type="ECO:0000256" key="3">
    <source>
        <dbReference type="ARBA" id="ARBA00023157"/>
    </source>
</evidence>
<dbReference type="GO" id="GO:0050482">
    <property type="term" value="P:arachidonate secretion"/>
    <property type="evidence" value="ECO:0007669"/>
    <property type="project" value="InterPro"/>
</dbReference>
<keyword evidence="5" id="KW-0479">Metal-binding</keyword>
<proteinExistence type="inferred from homology"/>
<keyword evidence="8" id="KW-0378">Hydrolase</keyword>
<reference evidence="10" key="2">
    <citation type="submission" date="2025-09" db="UniProtKB">
        <authorList>
            <consortium name="Ensembl"/>
        </authorList>
    </citation>
    <scope>IDENTIFICATION</scope>
</reference>
<dbReference type="GO" id="GO:0047498">
    <property type="term" value="F:calcium-dependent phospholipase A2 activity"/>
    <property type="evidence" value="ECO:0007669"/>
    <property type="project" value="TreeGrafter"/>
</dbReference>
<dbReference type="PANTHER" id="PTHR11716:SF9">
    <property type="entry name" value="PHOSPHOLIPASE A2, MEMBRANE ASSOCIATED"/>
    <property type="match status" value="1"/>
</dbReference>
<evidence type="ECO:0000256" key="1">
    <source>
        <dbReference type="ARBA" id="ARBA00004613"/>
    </source>
</evidence>
<feature type="disulfide bond" evidence="6">
    <location>
        <begin position="76"/>
        <end position="128"/>
    </location>
</feature>
<protein>
    <recommendedName>
        <fullName evidence="8">Phospholipase A2</fullName>
        <ecNumber evidence="8">3.1.1.4</ecNumber>
    </recommendedName>
</protein>
<reference evidence="10" key="1">
    <citation type="submission" date="2025-08" db="UniProtKB">
        <authorList>
            <consortium name="Ensembl"/>
        </authorList>
    </citation>
    <scope>IDENTIFICATION</scope>
</reference>
<dbReference type="Pfam" id="PF00068">
    <property type="entry name" value="Phospholip_A2_1"/>
    <property type="match status" value="1"/>
</dbReference>
<dbReference type="PRINTS" id="PR00389">
    <property type="entry name" value="PHPHLIPASEA2"/>
</dbReference>
<feature type="binding site" evidence="5">
    <location>
        <position position="62"/>
    </location>
    <ligand>
        <name>Ca(2+)</name>
        <dbReference type="ChEBI" id="CHEBI:29108"/>
    </ligand>
</feature>
<feature type="binding site" evidence="5">
    <location>
        <position position="60"/>
    </location>
    <ligand>
        <name>Ca(2+)</name>
        <dbReference type="ChEBI" id="CHEBI:29108"/>
    </ligand>
</feature>
<comment type="catalytic activity">
    <reaction evidence="8">
        <text>a 1,2-diacyl-sn-glycero-3-phosphocholine + H2O = a 1-acyl-sn-glycero-3-phosphocholine + a fatty acid + H(+)</text>
        <dbReference type="Rhea" id="RHEA:15801"/>
        <dbReference type="ChEBI" id="CHEBI:15377"/>
        <dbReference type="ChEBI" id="CHEBI:15378"/>
        <dbReference type="ChEBI" id="CHEBI:28868"/>
        <dbReference type="ChEBI" id="CHEBI:57643"/>
        <dbReference type="ChEBI" id="CHEBI:58168"/>
        <dbReference type="EC" id="3.1.1.4"/>
    </reaction>
</comment>
<dbReference type="GO" id="GO:0005509">
    <property type="term" value="F:calcium ion binding"/>
    <property type="evidence" value="ECO:0007669"/>
    <property type="project" value="InterPro"/>
</dbReference>
<dbReference type="InterPro" id="IPR016090">
    <property type="entry name" value="PLA2-like_dom"/>
</dbReference>
<dbReference type="GO" id="GO:0006644">
    <property type="term" value="P:phospholipid metabolic process"/>
    <property type="evidence" value="ECO:0007669"/>
    <property type="project" value="InterPro"/>
</dbReference>
<dbReference type="AlphaFoldDB" id="A0A8B9N9Y7"/>
<evidence type="ECO:0000259" key="9">
    <source>
        <dbReference type="SMART" id="SM00085"/>
    </source>
</evidence>
<sequence length="148" mass="16595">MLLWQPIPPSPVHGVRSWGVGGGFLACLSPAHGSLWELQKMITKATGKNALLYYSSYGCFCGFGGKGQPKDATDRCCQLHDTCYNNLLSYHCSAKMQGYRYGGVPTSPPPGSWCAQLSCECDRSLVLCLKQSLRSYSTRYRFYWKRWC</sequence>
<dbReference type="CDD" id="cd00125">
    <property type="entry name" value="PLA2c"/>
    <property type="match status" value="1"/>
</dbReference>
<dbReference type="PANTHER" id="PTHR11716">
    <property type="entry name" value="PHOSPHOLIPASE A2 FAMILY MEMBER"/>
    <property type="match status" value="1"/>
</dbReference>
<evidence type="ECO:0000256" key="7">
    <source>
        <dbReference type="RuleBase" id="RU003654"/>
    </source>
</evidence>
<feature type="domain" description="Phospholipase A2-like central" evidence="9">
    <location>
        <begin position="34"/>
        <end position="148"/>
    </location>
</feature>
<dbReference type="SMART" id="SM00085">
    <property type="entry name" value="PA2c"/>
    <property type="match status" value="1"/>
</dbReference>
<evidence type="ECO:0000256" key="8">
    <source>
        <dbReference type="RuleBase" id="RU361236"/>
    </source>
</evidence>
<organism evidence="10 11">
    <name type="scientific">Accipiter nisus</name>
    <name type="common">Eurasian sparrowhawk</name>
    <dbReference type="NCBI Taxonomy" id="211598"/>
    <lineage>
        <taxon>Eukaryota</taxon>
        <taxon>Metazoa</taxon>
        <taxon>Chordata</taxon>
        <taxon>Craniata</taxon>
        <taxon>Vertebrata</taxon>
        <taxon>Euteleostomi</taxon>
        <taxon>Archelosauria</taxon>
        <taxon>Archosauria</taxon>
        <taxon>Dinosauria</taxon>
        <taxon>Saurischia</taxon>
        <taxon>Theropoda</taxon>
        <taxon>Coelurosauria</taxon>
        <taxon>Aves</taxon>
        <taxon>Neognathae</taxon>
        <taxon>Neoaves</taxon>
        <taxon>Telluraves</taxon>
        <taxon>Accipitrimorphae</taxon>
        <taxon>Accipitriformes</taxon>
        <taxon>Accipitridae</taxon>
        <taxon>Accipitrinae</taxon>
        <taxon>Accipiter</taxon>
    </lineage>
</organism>
<feature type="binding site" evidence="5">
    <location>
        <position position="64"/>
    </location>
    <ligand>
        <name>Ca(2+)</name>
        <dbReference type="ChEBI" id="CHEBI:29108"/>
    </ligand>
</feature>
<dbReference type="EC" id="3.1.1.4" evidence="8"/>
<evidence type="ECO:0000256" key="2">
    <source>
        <dbReference type="ARBA" id="ARBA00022525"/>
    </source>
</evidence>
<feature type="disulfide bond" evidence="6">
    <location>
        <begin position="61"/>
        <end position="77"/>
    </location>
</feature>
<accession>A0A8B9N9Y7</accession>
<evidence type="ECO:0000313" key="11">
    <source>
        <dbReference type="Proteomes" id="UP000694541"/>
    </source>
</evidence>
<evidence type="ECO:0000256" key="6">
    <source>
        <dbReference type="PIRSR" id="PIRSR601211-3"/>
    </source>
</evidence>
<dbReference type="Ensembl" id="ENSANIT00000019355.1">
    <property type="protein sequence ID" value="ENSANIP00000018728.1"/>
    <property type="gene ID" value="ENSANIG00000012730.1"/>
</dbReference>
<comment type="cofactor">
    <cofactor evidence="5">
        <name>Ca(2+)</name>
        <dbReference type="ChEBI" id="CHEBI:29108"/>
    </cofactor>
    <text evidence="5">Binds 1 Ca(2+) ion per subunit.</text>
</comment>
<name>A0A8B9N9Y7_9AVES</name>
<dbReference type="Proteomes" id="UP000694541">
    <property type="component" value="Unplaced"/>
</dbReference>
<keyword evidence="11" id="KW-1185">Reference proteome</keyword>
<feature type="binding site" evidence="5">
    <location>
        <position position="81"/>
    </location>
    <ligand>
        <name>Ca(2+)</name>
        <dbReference type="ChEBI" id="CHEBI:29108"/>
    </ligand>
</feature>